<evidence type="ECO:0000256" key="4">
    <source>
        <dbReference type="ARBA" id="ARBA00023125"/>
    </source>
</evidence>
<proteinExistence type="inferred from homology"/>
<dbReference type="InterPro" id="IPR027417">
    <property type="entry name" value="P-loop_NTPase"/>
</dbReference>
<dbReference type="InterPro" id="IPR001867">
    <property type="entry name" value="OmpR/PhoB-type_DNA-bd"/>
</dbReference>
<accession>A0ABP8W1N2</accession>
<feature type="region of interest" description="Disordered" evidence="6">
    <location>
        <begin position="1400"/>
        <end position="1429"/>
    </location>
</feature>
<dbReference type="Gene3D" id="1.10.10.10">
    <property type="entry name" value="Winged helix-like DNA-binding domain superfamily/Winged helix DNA-binding domain"/>
    <property type="match status" value="1"/>
</dbReference>
<name>A0ABP8W1N2_9PSEU</name>
<reference evidence="9" key="1">
    <citation type="journal article" date="2019" name="Int. J. Syst. Evol. Microbiol.">
        <title>The Global Catalogue of Microorganisms (GCM) 10K type strain sequencing project: providing services to taxonomists for standard genome sequencing and annotation.</title>
        <authorList>
            <consortium name="The Broad Institute Genomics Platform"/>
            <consortium name="The Broad Institute Genome Sequencing Center for Infectious Disease"/>
            <person name="Wu L."/>
            <person name="Ma J."/>
        </authorList>
    </citation>
    <scope>NUCLEOTIDE SEQUENCE [LARGE SCALE GENOMIC DNA]</scope>
    <source>
        <strain evidence="9">JCM 18055</strain>
    </source>
</reference>
<dbReference type="Pfam" id="PF13191">
    <property type="entry name" value="AAA_16"/>
    <property type="match status" value="1"/>
</dbReference>
<dbReference type="SUPFAM" id="SSF46894">
    <property type="entry name" value="C-terminal effector domain of the bipartite response regulators"/>
    <property type="match status" value="1"/>
</dbReference>
<evidence type="ECO:0000256" key="2">
    <source>
        <dbReference type="ARBA" id="ARBA00022741"/>
    </source>
</evidence>
<evidence type="ECO:0000313" key="8">
    <source>
        <dbReference type="EMBL" id="GAA4678829.1"/>
    </source>
</evidence>
<evidence type="ECO:0000256" key="5">
    <source>
        <dbReference type="PROSITE-ProRule" id="PRU01091"/>
    </source>
</evidence>
<dbReference type="Pfam" id="PF03704">
    <property type="entry name" value="BTAD"/>
    <property type="match status" value="1"/>
</dbReference>
<gene>
    <name evidence="8" type="ORF">GCM10023215_09750</name>
</gene>
<dbReference type="SUPFAM" id="SSF48452">
    <property type="entry name" value="TPR-like"/>
    <property type="match status" value="3"/>
</dbReference>
<dbReference type="Proteomes" id="UP001500325">
    <property type="component" value="Unassembled WGS sequence"/>
</dbReference>
<dbReference type="InterPro" id="IPR019734">
    <property type="entry name" value="TPR_rpt"/>
</dbReference>
<keyword evidence="3" id="KW-0067">ATP-binding</keyword>
<dbReference type="InterPro" id="IPR005158">
    <property type="entry name" value="BTAD"/>
</dbReference>
<evidence type="ECO:0000313" key="9">
    <source>
        <dbReference type="Proteomes" id="UP001500325"/>
    </source>
</evidence>
<evidence type="ECO:0000256" key="1">
    <source>
        <dbReference type="ARBA" id="ARBA00005820"/>
    </source>
</evidence>
<evidence type="ECO:0000259" key="7">
    <source>
        <dbReference type="PROSITE" id="PS51755"/>
    </source>
</evidence>
<dbReference type="PANTHER" id="PTHR16305">
    <property type="entry name" value="TESTICULAR SOLUBLE ADENYLYL CYCLASE"/>
    <property type="match status" value="1"/>
</dbReference>
<dbReference type="PANTHER" id="PTHR16305:SF28">
    <property type="entry name" value="GUANYLATE CYCLASE DOMAIN-CONTAINING PROTEIN"/>
    <property type="match status" value="1"/>
</dbReference>
<keyword evidence="2" id="KW-0547">Nucleotide-binding</keyword>
<dbReference type="SMART" id="SM00028">
    <property type="entry name" value="TPR"/>
    <property type="match status" value="4"/>
</dbReference>
<keyword evidence="9" id="KW-1185">Reference proteome</keyword>
<dbReference type="Pfam" id="PF00486">
    <property type="entry name" value="Trans_reg_C"/>
    <property type="match status" value="1"/>
</dbReference>
<feature type="DNA-binding region" description="OmpR/PhoB-type" evidence="5">
    <location>
        <begin position="24"/>
        <end position="130"/>
    </location>
</feature>
<dbReference type="SUPFAM" id="SSF52540">
    <property type="entry name" value="P-loop containing nucleoside triphosphate hydrolases"/>
    <property type="match status" value="1"/>
</dbReference>
<dbReference type="SMART" id="SM00862">
    <property type="entry name" value="Trans_reg_C"/>
    <property type="match status" value="1"/>
</dbReference>
<comment type="similarity">
    <text evidence="1">Belongs to the AfsR/DnrI/RedD regulatory family.</text>
</comment>
<dbReference type="InterPro" id="IPR016032">
    <property type="entry name" value="Sig_transdc_resp-reg_C-effctor"/>
</dbReference>
<dbReference type="SMART" id="SM01043">
    <property type="entry name" value="BTAD"/>
    <property type="match status" value="1"/>
</dbReference>
<feature type="domain" description="OmpR/PhoB-type" evidence="7">
    <location>
        <begin position="24"/>
        <end position="130"/>
    </location>
</feature>
<dbReference type="InterPro" id="IPR036388">
    <property type="entry name" value="WH-like_DNA-bd_sf"/>
</dbReference>
<dbReference type="Gene3D" id="3.30.70.1230">
    <property type="entry name" value="Nucleotide cyclase"/>
    <property type="match status" value="1"/>
</dbReference>
<dbReference type="SUPFAM" id="SSF55073">
    <property type="entry name" value="Nucleotide cyclase"/>
    <property type="match status" value="1"/>
</dbReference>
<dbReference type="InterPro" id="IPR011990">
    <property type="entry name" value="TPR-like_helical_dom_sf"/>
</dbReference>
<dbReference type="CDD" id="cd15831">
    <property type="entry name" value="BTAD"/>
    <property type="match status" value="1"/>
</dbReference>
<dbReference type="InterPro" id="IPR041664">
    <property type="entry name" value="AAA_16"/>
</dbReference>
<dbReference type="Gene3D" id="1.25.40.10">
    <property type="entry name" value="Tetratricopeptide repeat domain"/>
    <property type="match status" value="3"/>
</dbReference>
<evidence type="ECO:0000256" key="6">
    <source>
        <dbReference type="SAM" id="MobiDB-lite"/>
    </source>
</evidence>
<dbReference type="InterPro" id="IPR029787">
    <property type="entry name" value="Nucleotide_cyclase"/>
</dbReference>
<organism evidence="8 9">
    <name type="scientific">Pseudonocardia yuanmonensis</name>
    <dbReference type="NCBI Taxonomy" id="1095914"/>
    <lineage>
        <taxon>Bacteria</taxon>
        <taxon>Bacillati</taxon>
        <taxon>Actinomycetota</taxon>
        <taxon>Actinomycetes</taxon>
        <taxon>Pseudonocardiales</taxon>
        <taxon>Pseudonocardiaceae</taxon>
        <taxon>Pseudonocardia</taxon>
    </lineage>
</organism>
<keyword evidence="4 5" id="KW-0238">DNA-binding</keyword>
<sequence>MLVVVHRSLLFNVPVETDGPGPAATGPQPNGRAVRVDVLGPVRVIVDGHSIDLGSPKQRLVLAVLVSAAGRPVPVERVIDLVWPDDPPSRARHSVQQYMSRLRAAVEPDRPAGRKPAVLRCEAGGYLLDLAPELIDVHRFIRDEAAGRAALQAGDPRAAVDRWRDALAHWRGPAFADLRGEPFADAEAVRLEERRLFTIENRIAAEIDLGQGADLVSELHDLVRSHPLREAFWNQLMVCLYRAGRRADALRAYQRVRRLLADELGLDPGPGLQELEAAILAGDLAMPGTAVRSTSAPVSAPPAVADREDEQEDERYLAPGERRTTVVVAVALTGLEPLRSATDDRTVALLVEEARRRVSLAMAEFTGSVHHSTGAAVLGLFGVPAAENDAARAVRCALRCAADLGALTADVAVSWSVAPPCARIAVCSAQVEGGRTLLSGGAERRCARLLAAGPPGAPIVTDNVRWLVEPLFDWGAPISERRASVAVRTRGPGRLQGLPDMTAPLLGRQEPLARARGWLDGVVHGRGDVLFVGGEAGIGKTRLINELKRPARAVSPEPLWLESGCEPHDDRVPYYLFRRLVRGWLGSSPLDELRVKVAARRQLEELPGVDAATVLPVLMLLAGVTGAGAESERIARLDPEPLRRSIAAALTALLGGLATARPVVVALDDLHWADPPSLELLEHLLDVLAGGPIAFLLAARPDPDHRSWTVRDTARRRQPHRCHEVELARLRNGDDVELLRALIGEDTLPSEVEHRIAEVADGNPFFLQEIIRSLVTSGVLTAEDGRWRVSGAVSVDLPPSVERIIVSRLDALPPTHRSVLGAASVLGQTFSAGLLARVSAPEHVGSLDTAVESLLRTTMLQELRRWPSHELRFNHALTADAVYRNLTDRRRAQLHERAARAIESGLRPGESDVYPALARHWEQAGHLGPAAEYHRLAGEHALRMHALELARREFRAGLDLGRRARLAPATVAALTYGLGTALRQSGLPNEARPVLAEAEALAFTADASATRLAALEGLGVIEETGASKRMAIRYYEQAARLAAQAGDSVREIGLLNRLAVVAASQLRFADAESFARRALDIAPGLGDPKQAARAVDGAKLVAWYLGDLDELERLTAGAEPQLRPDGEWYLQFVLLESAYVPAARGQWNVADARVEEGLALNDRIGNRAERPLLLALAARLDRWRGRLDAAWARCVDACELATRVGADWMLSWARTELGALHLDLNEPGQAIDRLEEGRRIARACNSSTVELWSVGHLCRATLRAGDERSAAAHVQEMADLIGLVTVPAGRAFLGAEDALAAYSEAALELGDPAPAHEVMKPLLEAADRAGHMPAATRASLVLAKADRLAGNVHQACRRLRHARKCAEAGSLAVLGLDVVDALADVTDGIERTEHLATAAGYRDTRRAHRLNGPPEEDPQPGGKLRCDSG</sequence>
<evidence type="ECO:0000256" key="3">
    <source>
        <dbReference type="ARBA" id="ARBA00022840"/>
    </source>
</evidence>
<dbReference type="PROSITE" id="PS51755">
    <property type="entry name" value="OMPR_PHOB"/>
    <property type="match status" value="1"/>
</dbReference>
<protein>
    <recommendedName>
        <fullName evidence="7">OmpR/PhoB-type domain-containing protein</fullName>
    </recommendedName>
</protein>
<comment type="caution">
    <text evidence="8">The sequence shown here is derived from an EMBL/GenBank/DDBJ whole genome shotgun (WGS) entry which is preliminary data.</text>
</comment>
<dbReference type="EMBL" id="BAABIC010000003">
    <property type="protein sequence ID" value="GAA4678829.1"/>
    <property type="molecule type" value="Genomic_DNA"/>
</dbReference>